<dbReference type="PROSITE" id="PS51257">
    <property type="entry name" value="PROKAR_LIPOPROTEIN"/>
    <property type="match status" value="1"/>
</dbReference>
<dbReference type="InterPro" id="IPR024311">
    <property type="entry name" value="Lipocalin-like"/>
</dbReference>
<proteinExistence type="predicted"/>
<dbReference type="Pfam" id="PF13648">
    <property type="entry name" value="Lipocalin_4"/>
    <property type="match status" value="1"/>
</dbReference>
<evidence type="ECO:0000259" key="2">
    <source>
        <dbReference type="Pfam" id="PF13648"/>
    </source>
</evidence>
<keyword evidence="1" id="KW-0732">Signal</keyword>
<reference evidence="3 4" key="1">
    <citation type="submission" date="2019-07" db="EMBL/GenBank/DDBJ databases">
        <title>Novel species of Flavobacterium.</title>
        <authorList>
            <person name="Liu Q."/>
            <person name="Xin Y.-H."/>
        </authorList>
    </citation>
    <scope>NUCLEOTIDE SEQUENCE [LARGE SCALE GENOMIC DNA]</scope>
    <source>
        <strain evidence="3 4">LB3P56</strain>
    </source>
</reference>
<comment type="caution">
    <text evidence="3">The sequence shown here is derived from an EMBL/GenBank/DDBJ whole genome shotgun (WGS) entry which is preliminary data.</text>
</comment>
<protein>
    <recommendedName>
        <fullName evidence="2">Lipocalin-like domain-containing protein</fullName>
    </recommendedName>
</protein>
<sequence length="147" mass="16093">MKKLNILFASVLILATVFTSCTKDISGPVDMDYLVGKWNFNKSTASSSGFTIPYTTDYLKNEDGCTKDYVEFIAGGIVKFGDYKPNCVFEEKIGTWSQNGNSIIINVVGSSFNGTFDVASLSSIELILKIDGNYNGKSGTLNLYFTK</sequence>
<evidence type="ECO:0000313" key="3">
    <source>
        <dbReference type="EMBL" id="TRX20758.1"/>
    </source>
</evidence>
<feature type="domain" description="Lipocalin-like" evidence="2">
    <location>
        <begin position="34"/>
        <end position="127"/>
    </location>
</feature>
<dbReference type="AlphaFoldDB" id="A0A553CJU6"/>
<organism evidence="3 4">
    <name type="scientific">Flavobacterium franklandianum</name>
    <dbReference type="NCBI Taxonomy" id="2594430"/>
    <lineage>
        <taxon>Bacteria</taxon>
        <taxon>Pseudomonadati</taxon>
        <taxon>Bacteroidota</taxon>
        <taxon>Flavobacteriia</taxon>
        <taxon>Flavobacteriales</taxon>
        <taxon>Flavobacteriaceae</taxon>
        <taxon>Flavobacterium</taxon>
    </lineage>
</organism>
<name>A0A553CJU6_9FLAO</name>
<feature type="chain" id="PRO_5021746601" description="Lipocalin-like domain-containing protein" evidence="1">
    <location>
        <begin position="23"/>
        <end position="147"/>
    </location>
</feature>
<evidence type="ECO:0000256" key="1">
    <source>
        <dbReference type="SAM" id="SignalP"/>
    </source>
</evidence>
<gene>
    <name evidence="3" type="ORF">FNW17_10285</name>
</gene>
<dbReference type="RefSeq" id="WP_143390576.1">
    <property type="nucleotide sequence ID" value="NZ_VJZQ01000011.1"/>
</dbReference>
<feature type="signal peptide" evidence="1">
    <location>
        <begin position="1"/>
        <end position="22"/>
    </location>
</feature>
<dbReference type="OrthoDB" id="1419899at2"/>
<dbReference type="Proteomes" id="UP000318585">
    <property type="component" value="Unassembled WGS sequence"/>
</dbReference>
<dbReference type="EMBL" id="VJZR01000008">
    <property type="protein sequence ID" value="TRX20758.1"/>
    <property type="molecule type" value="Genomic_DNA"/>
</dbReference>
<keyword evidence="4" id="KW-1185">Reference proteome</keyword>
<accession>A0A553CJU6</accession>
<evidence type="ECO:0000313" key="4">
    <source>
        <dbReference type="Proteomes" id="UP000318585"/>
    </source>
</evidence>